<evidence type="ECO:0000259" key="2">
    <source>
        <dbReference type="PROSITE" id="PS50994"/>
    </source>
</evidence>
<dbReference type="GO" id="GO:0003723">
    <property type="term" value="F:RNA binding"/>
    <property type="evidence" value="ECO:0007669"/>
    <property type="project" value="UniProtKB-KW"/>
</dbReference>
<comment type="caution">
    <text evidence="3">The sequence shown here is derived from an EMBL/GenBank/DDBJ whole genome shotgun (WGS) entry which is preliminary data.</text>
</comment>
<dbReference type="InterPro" id="IPR012337">
    <property type="entry name" value="RNaseH-like_sf"/>
</dbReference>
<feature type="domain" description="Integrase catalytic" evidence="2">
    <location>
        <begin position="146"/>
        <end position="245"/>
    </location>
</feature>
<accession>A0A9Q3HDE0</accession>
<dbReference type="InterPro" id="IPR050951">
    <property type="entry name" value="Retrovirus_Pol_polyprotein"/>
</dbReference>
<dbReference type="AlphaFoldDB" id="A0A9Q3HDE0"/>
<dbReference type="SUPFAM" id="SSF53098">
    <property type="entry name" value="Ribonuclease H-like"/>
    <property type="match status" value="1"/>
</dbReference>
<dbReference type="PROSITE" id="PS50994">
    <property type="entry name" value="INTEGRASE"/>
    <property type="match status" value="1"/>
</dbReference>
<dbReference type="InterPro" id="IPR036397">
    <property type="entry name" value="RNaseH_sf"/>
</dbReference>
<dbReference type="InterPro" id="IPR001584">
    <property type="entry name" value="Integrase_cat-core"/>
</dbReference>
<name>A0A9Q3HDE0_9BASI</name>
<dbReference type="Gene3D" id="1.10.340.70">
    <property type="match status" value="1"/>
</dbReference>
<gene>
    <name evidence="3" type="ORF">O181_040441</name>
</gene>
<evidence type="ECO:0000313" key="4">
    <source>
        <dbReference type="Proteomes" id="UP000765509"/>
    </source>
</evidence>
<dbReference type="Gene3D" id="3.30.420.10">
    <property type="entry name" value="Ribonuclease H-like superfamily/Ribonuclease H"/>
    <property type="match status" value="1"/>
</dbReference>
<dbReference type="EMBL" id="AVOT02015965">
    <property type="protein sequence ID" value="MBW0500726.1"/>
    <property type="molecule type" value="Genomic_DNA"/>
</dbReference>
<dbReference type="GO" id="GO:0005634">
    <property type="term" value="C:nucleus"/>
    <property type="evidence" value="ECO:0007669"/>
    <property type="project" value="UniProtKB-ARBA"/>
</dbReference>
<dbReference type="PANTHER" id="PTHR37984:SF5">
    <property type="entry name" value="PROTEIN NYNRIN-LIKE"/>
    <property type="match status" value="1"/>
</dbReference>
<reference evidence="3" key="1">
    <citation type="submission" date="2021-03" db="EMBL/GenBank/DDBJ databases">
        <title>Draft genome sequence of rust myrtle Austropuccinia psidii MF-1, a brazilian biotype.</title>
        <authorList>
            <person name="Quecine M.C."/>
            <person name="Pachon D.M.R."/>
            <person name="Bonatelli M.L."/>
            <person name="Correr F.H."/>
            <person name="Franceschini L.M."/>
            <person name="Leite T.F."/>
            <person name="Margarido G.R.A."/>
            <person name="Almeida C.A."/>
            <person name="Ferrarezi J.A."/>
            <person name="Labate C.A."/>
        </authorList>
    </citation>
    <scope>NUCLEOTIDE SEQUENCE</scope>
    <source>
        <strain evidence="3">MF-1</strain>
    </source>
</reference>
<dbReference type="Pfam" id="PF17921">
    <property type="entry name" value="Integrase_H2C2"/>
    <property type="match status" value="1"/>
</dbReference>
<evidence type="ECO:0000313" key="3">
    <source>
        <dbReference type="EMBL" id="MBW0500726.1"/>
    </source>
</evidence>
<dbReference type="InterPro" id="IPR041588">
    <property type="entry name" value="Integrase_H2C2"/>
</dbReference>
<dbReference type="PANTHER" id="PTHR37984">
    <property type="entry name" value="PROTEIN CBG26694"/>
    <property type="match status" value="1"/>
</dbReference>
<keyword evidence="4" id="KW-1185">Reference proteome</keyword>
<evidence type="ECO:0000256" key="1">
    <source>
        <dbReference type="ARBA" id="ARBA00022884"/>
    </source>
</evidence>
<proteinExistence type="predicted"/>
<dbReference type="Proteomes" id="UP000765509">
    <property type="component" value="Unassembled WGS sequence"/>
</dbReference>
<keyword evidence="1" id="KW-0694">RNA-binding</keyword>
<protein>
    <recommendedName>
        <fullName evidence="2">Integrase catalytic domain-containing protein</fullName>
    </recommendedName>
</protein>
<dbReference type="GO" id="GO:0015074">
    <property type="term" value="P:DNA integration"/>
    <property type="evidence" value="ECO:0007669"/>
    <property type="project" value="InterPro"/>
</dbReference>
<sequence>MDIGTDLLNQIKESYKMDRNCHILCQLLMKDFKDPSLFSKLDEIWNKAYDQLRFYLLFGILYHRGKHTCVIKLKDRTLRNIILNESHDIVLSGHLLQDETLEKVKTFSWSQNWRKDVAEYFQTCDRCQKSNRAIGKKFGMMIQIKEPKSPGKIVYMDWVTALPPGRDRSFNAFLVLVDRFSQTPIFLPCCKDDTALDKAIMIWGRSINHRGLFQNFASDRDPKFTSALWKNLHKVFPEKLSFSTS</sequence>
<organism evidence="3 4">
    <name type="scientific">Austropuccinia psidii MF-1</name>
    <dbReference type="NCBI Taxonomy" id="1389203"/>
    <lineage>
        <taxon>Eukaryota</taxon>
        <taxon>Fungi</taxon>
        <taxon>Dikarya</taxon>
        <taxon>Basidiomycota</taxon>
        <taxon>Pucciniomycotina</taxon>
        <taxon>Pucciniomycetes</taxon>
        <taxon>Pucciniales</taxon>
        <taxon>Sphaerophragmiaceae</taxon>
        <taxon>Austropuccinia</taxon>
    </lineage>
</organism>